<dbReference type="PRINTS" id="PR00455">
    <property type="entry name" value="HTHTETR"/>
</dbReference>
<dbReference type="InterPro" id="IPR036271">
    <property type="entry name" value="Tet_transcr_reg_TetR-rel_C_sf"/>
</dbReference>
<organism evidence="4 5">
    <name type="scientific">Prevotella corporis</name>
    <dbReference type="NCBI Taxonomy" id="28128"/>
    <lineage>
        <taxon>Bacteria</taxon>
        <taxon>Pseudomonadati</taxon>
        <taxon>Bacteroidota</taxon>
        <taxon>Bacteroidia</taxon>
        <taxon>Bacteroidales</taxon>
        <taxon>Prevotellaceae</taxon>
        <taxon>Prevotella</taxon>
    </lineage>
</organism>
<dbReference type="Gene3D" id="1.10.357.10">
    <property type="entry name" value="Tetracycline Repressor, domain 2"/>
    <property type="match status" value="1"/>
</dbReference>
<reference evidence="5" key="1">
    <citation type="submission" date="2016-01" db="EMBL/GenBank/DDBJ databases">
        <authorList>
            <person name="Mitreva M."/>
            <person name="Pepin K.H."/>
            <person name="Mihindukulasuriya K.A."/>
            <person name="Fulton R."/>
            <person name="Fronick C."/>
            <person name="O'Laughlin M."/>
            <person name="Miner T."/>
            <person name="Herter B."/>
            <person name="Rosa B.A."/>
            <person name="Cordes M."/>
            <person name="Tomlinson C."/>
            <person name="Wollam A."/>
            <person name="Palsikar V.B."/>
            <person name="Mardis E.R."/>
            <person name="Wilson R.K."/>
        </authorList>
    </citation>
    <scope>NUCLEOTIDE SEQUENCE [LARGE SCALE GENOMIC DNA]</scope>
    <source>
        <strain evidence="5">MJR7716</strain>
    </source>
</reference>
<name>A0A133PSY5_9BACT</name>
<evidence type="ECO:0000256" key="1">
    <source>
        <dbReference type="ARBA" id="ARBA00023125"/>
    </source>
</evidence>
<dbReference type="EMBL" id="LRQG01000263">
    <property type="protein sequence ID" value="KXA31981.1"/>
    <property type="molecule type" value="Genomic_DNA"/>
</dbReference>
<dbReference type="PROSITE" id="PS50977">
    <property type="entry name" value="HTH_TETR_2"/>
    <property type="match status" value="1"/>
</dbReference>
<dbReference type="InterPro" id="IPR050109">
    <property type="entry name" value="HTH-type_TetR-like_transc_reg"/>
</dbReference>
<proteinExistence type="predicted"/>
<protein>
    <submittedName>
        <fullName evidence="4">Transcriptional regulator, TetR family</fullName>
    </submittedName>
</protein>
<evidence type="ECO:0000313" key="5">
    <source>
        <dbReference type="Proteomes" id="UP000070533"/>
    </source>
</evidence>
<evidence type="ECO:0000256" key="2">
    <source>
        <dbReference type="PROSITE-ProRule" id="PRU00335"/>
    </source>
</evidence>
<dbReference type="PATRIC" id="fig|28128.5.peg.2918"/>
<dbReference type="STRING" id="28128.HMPREF3226_02832"/>
<dbReference type="OrthoDB" id="881297at2"/>
<dbReference type="SUPFAM" id="SSF48498">
    <property type="entry name" value="Tetracyclin repressor-like, C-terminal domain"/>
    <property type="match status" value="1"/>
</dbReference>
<evidence type="ECO:0000313" key="4">
    <source>
        <dbReference type="EMBL" id="KXA31981.1"/>
    </source>
</evidence>
<dbReference type="RefSeq" id="WP_060941454.1">
    <property type="nucleotide sequence ID" value="NZ_KQ957345.1"/>
</dbReference>
<dbReference type="Gene3D" id="1.10.10.60">
    <property type="entry name" value="Homeodomain-like"/>
    <property type="match status" value="1"/>
</dbReference>
<dbReference type="SUPFAM" id="SSF46689">
    <property type="entry name" value="Homeodomain-like"/>
    <property type="match status" value="1"/>
</dbReference>
<dbReference type="PANTHER" id="PTHR30328:SF54">
    <property type="entry name" value="HTH-TYPE TRANSCRIPTIONAL REPRESSOR SCO4008"/>
    <property type="match status" value="1"/>
</dbReference>
<dbReference type="GO" id="GO:0003677">
    <property type="term" value="F:DNA binding"/>
    <property type="evidence" value="ECO:0007669"/>
    <property type="project" value="UniProtKB-UniRule"/>
</dbReference>
<accession>A0A133PSY5</accession>
<sequence length="205" mass="24505">MQTGNSYRSDLKEKILEAATPMFYQHGIRKVKMDDIAKRLRISKRTVYEIYADKEDLLLEFLQHSDEANRQKMKRLDVPGTNVIDIIILFFKQKAEEVSRINPVFFEDMQRYPKLLEFFRKRHERHGVETQDFIRRGIDEGYFLTDINFDLVVMVADASVQFIMSNYLYKKYNFKELLRTFMLFYIRGICTSRGVDLLDKSLKEI</sequence>
<keyword evidence="5" id="KW-1185">Reference proteome</keyword>
<dbReference type="eggNOG" id="COG1309">
    <property type="taxonomic scope" value="Bacteria"/>
</dbReference>
<dbReference type="InterPro" id="IPR009057">
    <property type="entry name" value="Homeodomain-like_sf"/>
</dbReference>
<dbReference type="Proteomes" id="UP000070533">
    <property type="component" value="Unassembled WGS sequence"/>
</dbReference>
<evidence type="ECO:0000259" key="3">
    <source>
        <dbReference type="PROSITE" id="PS50977"/>
    </source>
</evidence>
<dbReference type="Pfam" id="PF00440">
    <property type="entry name" value="TetR_N"/>
    <property type="match status" value="1"/>
</dbReference>
<dbReference type="AlphaFoldDB" id="A0A133PSY5"/>
<feature type="domain" description="HTH tetR-type" evidence="3">
    <location>
        <begin position="9"/>
        <end position="69"/>
    </location>
</feature>
<gene>
    <name evidence="4" type="ORF">HMPREF3226_02832</name>
</gene>
<keyword evidence="1 2" id="KW-0238">DNA-binding</keyword>
<comment type="caution">
    <text evidence="4">The sequence shown here is derived from an EMBL/GenBank/DDBJ whole genome shotgun (WGS) entry which is preliminary data.</text>
</comment>
<dbReference type="PANTHER" id="PTHR30328">
    <property type="entry name" value="TRANSCRIPTIONAL REPRESSOR"/>
    <property type="match status" value="1"/>
</dbReference>
<dbReference type="InterPro" id="IPR001647">
    <property type="entry name" value="HTH_TetR"/>
</dbReference>
<feature type="DNA-binding region" description="H-T-H motif" evidence="2">
    <location>
        <begin position="32"/>
        <end position="51"/>
    </location>
</feature>